<dbReference type="GO" id="GO:0042310">
    <property type="term" value="P:vasoconstriction"/>
    <property type="evidence" value="ECO:0007669"/>
    <property type="project" value="InterPro"/>
</dbReference>
<feature type="transmembrane region" description="Helical" evidence="17">
    <location>
        <begin position="165"/>
        <end position="185"/>
    </location>
</feature>
<keyword evidence="20" id="KW-1185">Reference proteome</keyword>
<evidence type="ECO:0000256" key="1">
    <source>
        <dbReference type="ARBA" id="ARBA00004651"/>
    </source>
</evidence>
<dbReference type="GO" id="GO:0071880">
    <property type="term" value="P:adenylate cyclase-activating adrenergic receptor signaling pathway"/>
    <property type="evidence" value="ECO:0007669"/>
    <property type="project" value="TreeGrafter"/>
</dbReference>
<dbReference type="GO" id="GO:0005886">
    <property type="term" value="C:plasma membrane"/>
    <property type="evidence" value="ECO:0007669"/>
    <property type="project" value="UniProtKB-SubCell"/>
</dbReference>
<evidence type="ECO:0000256" key="16">
    <source>
        <dbReference type="RuleBase" id="RU000688"/>
    </source>
</evidence>
<dbReference type="GO" id="GO:0004938">
    <property type="term" value="F:alpha2-adrenergic receptor activity"/>
    <property type="evidence" value="ECO:0007669"/>
    <property type="project" value="UniProtKB-ARBA"/>
</dbReference>
<feature type="domain" description="G-protein coupled receptors family 1 profile" evidence="18">
    <location>
        <begin position="63"/>
        <end position="351"/>
    </location>
</feature>
<keyword evidence="5 17" id="KW-1133">Transmembrane helix</keyword>
<comment type="similarity">
    <text evidence="16">Belongs to the G-protein coupled receptor 1 family.</text>
</comment>
<evidence type="ECO:0000259" key="18">
    <source>
        <dbReference type="PROSITE" id="PS50262"/>
    </source>
</evidence>
<accession>A0A553N481</accession>
<feature type="non-terminal residue" evidence="19">
    <location>
        <position position="1"/>
    </location>
</feature>
<dbReference type="AlphaFoldDB" id="A0A553N481"/>
<evidence type="ECO:0000256" key="12">
    <source>
        <dbReference type="ARBA" id="ARBA00023224"/>
    </source>
</evidence>
<evidence type="ECO:0000256" key="7">
    <source>
        <dbReference type="ARBA" id="ARBA00023136"/>
    </source>
</evidence>
<comment type="caution">
    <text evidence="19">The sequence shown here is derived from an EMBL/GenBank/DDBJ whole genome shotgun (WGS) entry which is preliminary data.</text>
</comment>
<keyword evidence="4 16" id="KW-0812">Transmembrane</keyword>
<comment type="subcellular location">
    <subcellularLocation>
        <location evidence="1">Cell membrane</location>
        <topology evidence="1">Multi-pass membrane protein</topology>
    </subcellularLocation>
</comment>
<dbReference type="GO" id="GO:0043410">
    <property type="term" value="P:positive regulation of MAPK cascade"/>
    <property type="evidence" value="ECO:0007669"/>
    <property type="project" value="TreeGrafter"/>
</dbReference>
<dbReference type="GO" id="GO:0071881">
    <property type="term" value="P:adenylate cyclase-inhibiting adrenergic receptor signaling pathway"/>
    <property type="evidence" value="ECO:0007669"/>
    <property type="project" value="UniProtKB-ARBA"/>
</dbReference>
<reference evidence="19 20" key="1">
    <citation type="journal article" date="2019" name="Sci. Data">
        <title>Hybrid genome assembly and annotation of Danionella translucida.</title>
        <authorList>
            <person name="Kadobianskyi M."/>
            <person name="Schulze L."/>
            <person name="Schuelke M."/>
            <person name="Judkewitz B."/>
        </authorList>
    </citation>
    <scope>NUCLEOTIDE SEQUENCE [LARGE SCALE GENOMIC DNA]</scope>
    <source>
        <strain evidence="19 20">Bolton</strain>
    </source>
</reference>
<evidence type="ECO:0000256" key="14">
    <source>
        <dbReference type="ARBA" id="ARBA00031930"/>
    </source>
</evidence>
<evidence type="ECO:0000313" key="20">
    <source>
        <dbReference type="Proteomes" id="UP000316079"/>
    </source>
</evidence>
<evidence type="ECO:0000256" key="15">
    <source>
        <dbReference type="ARBA" id="ARBA00045776"/>
    </source>
</evidence>
<evidence type="ECO:0000256" key="5">
    <source>
        <dbReference type="ARBA" id="ARBA00022989"/>
    </source>
</evidence>
<proteinExistence type="inferred from homology"/>
<comment type="function">
    <text evidence="15">G-protein coupled receptor for 5-hydroxytryptamine (serotonin), a biogenic hormone that functions as a neurotransmitter, a hormone and a mitogen. Ligand binding causes a conformation change that triggers signaling via guanine nucleotide-binding proteins (G proteins) and modulates the activity of downstream effectors. HTR7 is coupled to G(s) G alpha proteins and mediates activation of adenylate cyclase activity.</text>
</comment>
<dbReference type="SUPFAM" id="SSF81321">
    <property type="entry name" value="Family A G protein-coupled receptor-like"/>
    <property type="match status" value="1"/>
</dbReference>
<keyword evidence="7 17" id="KW-0472">Membrane</keyword>
<dbReference type="GO" id="GO:0006939">
    <property type="term" value="P:smooth muscle contraction"/>
    <property type="evidence" value="ECO:0007669"/>
    <property type="project" value="InterPro"/>
</dbReference>
<keyword evidence="11" id="KW-0325">Glycoprotein</keyword>
<evidence type="ECO:0000256" key="4">
    <source>
        <dbReference type="ARBA" id="ARBA00022692"/>
    </source>
</evidence>
<evidence type="ECO:0000256" key="17">
    <source>
        <dbReference type="SAM" id="Phobius"/>
    </source>
</evidence>
<sequence length="392" mass="43845">VHCTQKGLSYLKLMKDSSRALAKPNFMDSNASGCIEGMWEHGHIEKVLIGAVLTLLTCLTAGGNLLVVLSVCFVKKLKQPSNYLIVSLAVADLSVAVVVMPFVSITDLVGGGKWIFGRVFCNVFIAMDVTCCTASIMTLCVISIDRYLGITNPLTYPVRQNGKSMAKIVLSVWLVSASITLPPLFGWAQNVNDNNVCLISQDRGYTIYSTAMAFYIPMSVMLIMYYRIYRVAKLSAAKHIISGFPRVHDEESMNCLTAALNSQSSIEECMRFPWLVKSEHKNISIFKREQKAATTLGVVVGAFAVCWMPFFLLSTARPFICGLQCSCIPMWVERTLLWLGYANSLINPFIYAFFNRDLRTTYQNLIRCQYRNINRKLSAASMQEAFKLAERQ</sequence>
<dbReference type="Pfam" id="PF00001">
    <property type="entry name" value="7tm_1"/>
    <property type="match status" value="1"/>
</dbReference>
<feature type="transmembrane region" description="Helical" evidence="17">
    <location>
        <begin position="205"/>
        <end position="226"/>
    </location>
</feature>
<dbReference type="InterPro" id="IPR000276">
    <property type="entry name" value="GPCR_Rhodpsn"/>
</dbReference>
<feature type="transmembrane region" description="Helical" evidence="17">
    <location>
        <begin position="123"/>
        <end position="144"/>
    </location>
</feature>
<evidence type="ECO:0000256" key="8">
    <source>
        <dbReference type="ARBA" id="ARBA00023139"/>
    </source>
</evidence>
<keyword evidence="6 16" id="KW-0297">G-protein coupled receptor</keyword>
<feature type="transmembrane region" description="Helical" evidence="17">
    <location>
        <begin position="292"/>
        <end position="316"/>
    </location>
</feature>
<feature type="transmembrane region" description="Helical" evidence="17">
    <location>
        <begin position="47"/>
        <end position="71"/>
    </location>
</feature>
<dbReference type="Proteomes" id="UP000316079">
    <property type="component" value="Unassembled WGS sequence"/>
</dbReference>
<evidence type="ECO:0000256" key="11">
    <source>
        <dbReference type="ARBA" id="ARBA00023180"/>
    </source>
</evidence>
<dbReference type="PANTHER" id="PTHR24248">
    <property type="entry name" value="ADRENERGIC RECEPTOR-RELATED G-PROTEIN COUPLED RECEPTOR"/>
    <property type="match status" value="1"/>
</dbReference>
<dbReference type="PRINTS" id="PR00652">
    <property type="entry name" value="5HT7RECEPTR"/>
</dbReference>
<dbReference type="CDD" id="cd15329">
    <property type="entry name" value="7tmA_5-HT7"/>
    <property type="match status" value="1"/>
</dbReference>
<organism evidence="19 20">
    <name type="scientific">Danionella cerebrum</name>
    <dbReference type="NCBI Taxonomy" id="2873325"/>
    <lineage>
        <taxon>Eukaryota</taxon>
        <taxon>Metazoa</taxon>
        <taxon>Chordata</taxon>
        <taxon>Craniata</taxon>
        <taxon>Vertebrata</taxon>
        <taxon>Euteleostomi</taxon>
        <taxon>Actinopterygii</taxon>
        <taxon>Neopterygii</taxon>
        <taxon>Teleostei</taxon>
        <taxon>Ostariophysi</taxon>
        <taxon>Cypriniformes</taxon>
        <taxon>Danionidae</taxon>
        <taxon>Danioninae</taxon>
        <taxon>Danionella</taxon>
    </lineage>
</organism>
<dbReference type="Gene3D" id="1.20.1070.10">
    <property type="entry name" value="Rhodopsin 7-helix transmembrane proteins"/>
    <property type="match status" value="1"/>
</dbReference>
<dbReference type="PROSITE" id="PS00237">
    <property type="entry name" value="G_PROTEIN_RECEP_F1_1"/>
    <property type="match status" value="1"/>
</dbReference>
<dbReference type="OrthoDB" id="10063595at2759"/>
<dbReference type="GO" id="GO:0007268">
    <property type="term" value="P:chemical synaptic transmission"/>
    <property type="evidence" value="ECO:0007669"/>
    <property type="project" value="InterPro"/>
</dbReference>
<name>A0A553N481_9TELE</name>
<evidence type="ECO:0000256" key="2">
    <source>
        <dbReference type="ARBA" id="ARBA00015306"/>
    </source>
</evidence>
<keyword evidence="12 16" id="KW-0807">Transducer</keyword>
<evidence type="ECO:0000256" key="6">
    <source>
        <dbReference type="ARBA" id="ARBA00023040"/>
    </source>
</evidence>
<keyword evidence="3" id="KW-1003">Cell membrane</keyword>
<keyword evidence="9" id="KW-1015">Disulfide bond</keyword>
<evidence type="ECO:0000256" key="3">
    <source>
        <dbReference type="ARBA" id="ARBA00022475"/>
    </source>
</evidence>
<dbReference type="PRINTS" id="PR00237">
    <property type="entry name" value="GPCRRHODOPSN"/>
</dbReference>
<keyword evidence="10 16" id="KW-0675">Receptor</keyword>
<protein>
    <recommendedName>
        <fullName evidence="2">5-hydroxytryptamine receptor 7</fullName>
    </recommendedName>
    <alternativeName>
        <fullName evidence="14">Serotonin receptor 7</fullName>
    </alternativeName>
</protein>
<feature type="transmembrane region" description="Helical" evidence="17">
    <location>
        <begin position="336"/>
        <end position="354"/>
    </location>
</feature>
<dbReference type="EMBL" id="SRMA01027069">
    <property type="protein sequence ID" value="TRY60246.1"/>
    <property type="molecule type" value="Genomic_DNA"/>
</dbReference>
<dbReference type="InterPro" id="IPR017452">
    <property type="entry name" value="GPCR_Rhodpsn_7TM"/>
</dbReference>
<dbReference type="PROSITE" id="PS50262">
    <property type="entry name" value="G_PROTEIN_RECEP_F1_2"/>
    <property type="match status" value="1"/>
</dbReference>
<dbReference type="STRING" id="623744.A0A553N481"/>
<dbReference type="GO" id="GO:0007623">
    <property type="term" value="P:circadian rhythm"/>
    <property type="evidence" value="ECO:0007669"/>
    <property type="project" value="InterPro"/>
</dbReference>
<evidence type="ECO:0000256" key="13">
    <source>
        <dbReference type="ARBA" id="ARBA00023288"/>
    </source>
</evidence>
<dbReference type="GO" id="GO:0045202">
    <property type="term" value="C:synapse"/>
    <property type="evidence" value="ECO:0007669"/>
    <property type="project" value="GOC"/>
</dbReference>
<evidence type="ECO:0000256" key="9">
    <source>
        <dbReference type="ARBA" id="ARBA00023157"/>
    </source>
</evidence>
<gene>
    <name evidence="19" type="ORF">DNTS_029729</name>
</gene>
<keyword evidence="13" id="KW-0449">Lipoprotein</keyword>
<dbReference type="GO" id="GO:0004993">
    <property type="term" value="F:G protein-coupled serotonin receptor activity"/>
    <property type="evidence" value="ECO:0007669"/>
    <property type="project" value="InterPro"/>
</dbReference>
<evidence type="ECO:0000256" key="10">
    <source>
        <dbReference type="ARBA" id="ARBA00023170"/>
    </source>
</evidence>
<evidence type="ECO:0000313" key="19">
    <source>
        <dbReference type="EMBL" id="TRY60246.1"/>
    </source>
</evidence>
<dbReference type="PANTHER" id="PTHR24248:SF199">
    <property type="entry name" value="IP13425P-RELATED"/>
    <property type="match status" value="1"/>
</dbReference>
<keyword evidence="8" id="KW-0564">Palmitate</keyword>
<dbReference type="FunFam" id="1.20.1070.10:FF:000071">
    <property type="entry name" value="5-hydroxytryptamine (serotonin) receptor 7a"/>
    <property type="match status" value="1"/>
</dbReference>
<dbReference type="InterPro" id="IPR001069">
    <property type="entry name" value="5HT_7_rcpt"/>
</dbReference>
<feature type="transmembrane region" description="Helical" evidence="17">
    <location>
        <begin position="83"/>
        <end position="103"/>
    </location>
</feature>